<reference evidence="1 2" key="1">
    <citation type="submission" date="2016-10" db="EMBL/GenBank/DDBJ databases">
        <authorList>
            <person name="de Groot N.N."/>
        </authorList>
    </citation>
    <scope>NUCLEOTIDE SEQUENCE [LARGE SCALE GENOMIC DNA]</scope>
    <source>
        <strain evidence="1 2">LMG 25475</strain>
    </source>
</reference>
<organism evidence="1 2">
    <name type="scientific">Phytopseudomonas seleniipraecipitans</name>
    <dbReference type="NCBI Taxonomy" id="640205"/>
    <lineage>
        <taxon>Bacteria</taxon>
        <taxon>Pseudomonadati</taxon>
        <taxon>Pseudomonadota</taxon>
        <taxon>Gammaproteobacteria</taxon>
        <taxon>Pseudomonadales</taxon>
        <taxon>Pseudomonadaceae</taxon>
        <taxon>Phytopseudomonas</taxon>
    </lineage>
</organism>
<sequence length="78" mass="8079">MATVNPWKRFIGLLPGGVRTVATVRSINAIAGISTAELRTGTRVTVRGVDVPVGSKAYIADGTITGPAPNLPHLDVDV</sequence>
<dbReference type="AlphaFoldDB" id="A0A1G7JBC1"/>
<dbReference type="RefSeq" id="WP_092365521.1">
    <property type="nucleotide sequence ID" value="NZ_FNBM01000002.1"/>
</dbReference>
<name>A0A1G7JBC1_9GAMM</name>
<protein>
    <submittedName>
        <fullName evidence="1">Uncharacterized protein</fullName>
    </submittedName>
</protein>
<proteinExistence type="predicted"/>
<evidence type="ECO:0000313" key="1">
    <source>
        <dbReference type="EMBL" id="SDF22221.1"/>
    </source>
</evidence>
<dbReference type="OrthoDB" id="6370230at2"/>
<dbReference type="STRING" id="640205.SAMN05216381_1056"/>
<dbReference type="EMBL" id="FNBM01000002">
    <property type="protein sequence ID" value="SDF22221.1"/>
    <property type="molecule type" value="Genomic_DNA"/>
</dbReference>
<gene>
    <name evidence="1" type="ORF">SAMN05216381_1056</name>
</gene>
<dbReference type="Proteomes" id="UP000243378">
    <property type="component" value="Unassembled WGS sequence"/>
</dbReference>
<accession>A0A1G7JBC1</accession>
<evidence type="ECO:0000313" key="2">
    <source>
        <dbReference type="Proteomes" id="UP000243378"/>
    </source>
</evidence>